<organism evidence="4">
    <name type="scientific">Naegleria gruberi</name>
    <name type="common">Amoeba</name>
    <dbReference type="NCBI Taxonomy" id="5762"/>
    <lineage>
        <taxon>Eukaryota</taxon>
        <taxon>Discoba</taxon>
        <taxon>Heterolobosea</taxon>
        <taxon>Tetramitia</taxon>
        <taxon>Eutetramitia</taxon>
        <taxon>Vahlkampfiidae</taxon>
        <taxon>Naegleria</taxon>
    </lineage>
</organism>
<dbReference type="SUPFAM" id="SSF51735">
    <property type="entry name" value="NAD(P)-binding Rossmann-fold domains"/>
    <property type="match status" value="1"/>
</dbReference>
<dbReference type="EMBL" id="GG738875">
    <property type="protein sequence ID" value="EFC43095.1"/>
    <property type="molecule type" value="Genomic_DNA"/>
</dbReference>
<accession>D2VIW1</accession>
<dbReference type="Gene3D" id="3.40.50.720">
    <property type="entry name" value="NAD(P)-binding Rossmann-like Domain"/>
    <property type="match status" value="1"/>
</dbReference>
<protein>
    <submittedName>
        <fullName evidence="3">Short chain dehydrogenase</fullName>
    </submittedName>
</protein>
<dbReference type="AlphaFoldDB" id="D2VIW1"/>
<dbReference type="STRING" id="5762.D2VIW1"/>
<dbReference type="Pfam" id="PF00106">
    <property type="entry name" value="adh_short"/>
    <property type="match status" value="1"/>
</dbReference>
<dbReference type="InterPro" id="IPR002347">
    <property type="entry name" value="SDR_fam"/>
</dbReference>
<dbReference type="Proteomes" id="UP000006671">
    <property type="component" value="Unassembled WGS sequence"/>
</dbReference>
<dbReference type="PANTHER" id="PTHR43658">
    <property type="entry name" value="SHORT-CHAIN DEHYDROGENASE/REDUCTASE"/>
    <property type="match status" value="1"/>
</dbReference>
<dbReference type="InterPro" id="IPR036291">
    <property type="entry name" value="NAD(P)-bd_dom_sf"/>
</dbReference>
<dbReference type="GO" id="GO:0016491">
    <property type="term" value="F:oxidoreductase activity"/>
    <property type="evidence" value="ECO:0007669"/>
    <property type="project" value="UniProtKB-KW"/>
</dbReference>
<evidence type="ECO:0000313" key="4">
    <source>
        <dbReference type="Proteomes" id="UP000006671"/>
    </source>
</evidence>
<comment type="similarity">
    <text evidence="2">Belongs to the short-chain dehydrogenases/reductases (SDR) family.</text>
</comment>
<dbReference type="GeneID" id="8853156"/>
<dbReference type="PROSITE" id="PS00061">
    <property type="entry name" value="ADH_SHORT"/>
    <property type="match status" value="1"/>
</dbReference>
<dbReference type="RefSeq" id="XP_002675839.1">
    <property type="nucleotide sequence ID" value="XM_002675793.1"/>
</dbReference>
<gene>
    <name evidence="3" type="ORF">NAEGRDRAFT_68820</name>
</gene>
<dbReference type="eggNOG" id="KOG1199">
    <property type="taxonomic scope" value="Eukaryota"/>
</dbReference>
<dbReference type="CDD" id="cd05371">
    <property type="entry name" value="HSD10-like_SDR_c"/>
    <property type="match status" value="1"/>
</dbReference>
<dbReference type="InParanoid" id="D2VIW1"/>
<dbReference type="OrthoDB" id="1274115at2759"/>
<evidence type="ECO:0000256" key="1">
    <source>
        <dbReference type="ARBA" id="ARBA00023002"/>
    </source>
</evidence>
<reference evidence="3 4" key="1">
    <citation type="journal article" date="2010" name="Cell">
        <title>The genome of Naegleria gruberi illuminates early eukaryotic versatility.</title>
        <authorList>
            <person name="Fritz-Laylin L.K."/>
            <person name="Prochnik S.E."/>
            <person name="Ginger M.L."/>
            <person name="Dacks J.B."/>
            <person name="Carpenter M.L."/>
            <person name="Field M.C."/>
            <person name="Kuo A."/>
            <person name="Paredez A."/>
            <person name="Chapman J."/>
            <person name="Pham J."/>
            <person name="Shu S."/>
            <person name="Neupane R."/>
            <person name="Cipriano M."/>
            <person name="Mancuso J."/>
            <person name="Tu H."/>
            <person name="Salamov A."/>
            <person name="Lindquist E."/>
            <person name="Shapiro H."/>
            <person name="Lucas S."/>
            <person name="Grigoriev I.V."/>
            <person name="Cande W.Z."/>
            <person name="Fulton C."/>
            <person name="Rokhsar D.S."/>
            <person name="Dawson S.C."/>
        </authorList>
    </citation>
    <scope>NUCLEOTIDE SEQUENCE [LARGE SCALE GENOMIC DNA]</scope>
    <source>
        <strain evidence="3 4">NEG-M</strain>
    </source>
</reference>
<proteinExistence type="inferred from homology"/>
<dbReference type="VEuPathDB" id="AmoebaDB:NAEGRDRAFT_68820"/>
<dbReference type="PRINTS" id="PR00081">
    <property type="entry name" value="GDHRDH"/>
</dbReference>
<sequence>MKISNKTFIVTGGASGLGEATVRHLVSLGANVVIFDLGDAKGKLLETEYLNKVKYVHVDVCDENQVQDGIDQLVKTFGNTLYGVINAAGIGDPCRVYNPKSGIVHSLKSFNKVMNVNVTGTFNVLRLAVQQMMKQNAPLCGKDQERGIIINTASIAAYEGQIGQASYSASKGAIVSMTLPLARELSMYNIRCVTIAPGLFLTPMLMSLGEKVRESLAKQVPYPKRLGEPNEYASLVQFLIENSLMNGEVVRMDGSIRMSSL</sequence>
<keyword evidence="1" id="KW-0560">Oxidoreductase</keyword>
<name>D2VIW1_NAEGR</name>
<evidence type="ECO:0000313" key="3">
    <source>
        <dbReference type="EMBL" id="EFC43095.1"/>
    </source>
</evidence>
<dbReference type="KEGG" id="ngr:NAEGRDRAFT_68820"/>
<dbReference type="InterPro" id="IPR020904">
    <property type="entry name" value="Sc_DH/Rdtase_CS"/>
</dbReference>
<dbReference type="OMA" id="RHIFEND"/>
<evidence type="ECO:0000256" key="2">
    <source>
        <dbReference type="RuleBase" id="RU000363"/>
    </source>
</evidence>
<keyword evidence="4" id="KW-1185">Reference proteome</keyword>
<dbReference type="PANTHER" id="PTHR43658:SF8">
    <property type="entry name" value="17-BETA-HYDROXYSTEROID DEHYDROGENASE 14-RELATED"/>
    <property type="match status" value="1"/>
</dbReference>
<dbReference type="PRINTS" id="PR00080">
    <property type="entry name" value="SDRFAMILY"/>
</dbReference>